<evidence type="ECO:0000256" key="5">
    <source>
        <dbReference type="PROSITE-ProRule" id="PRU00042"/>
    </source>
</evidence>
<protein>
    <recommendedName>
        <fullName evidence="7">C2H2-type domain-containing protein</fullName>
    </recommendedName>
</protein>
<dbReference type="GO" id="GO:0000977">
    <property type="term" value="F:RNA polymerase II transcription regulatory region sequence-specific DNA binding"/>
    <property type="evidence" value="ECO:0007669"/>
    <property type="project" value="TreeGrafter"/>
</dbReference>
<dbReference type="PANTHER" id="PTHR24409">
    <property type="entry name" value="ZINC FINGER PROTEIN 142"/>
    <property type="match status" value="1"/>
</dbReference>
<dbReference type="OrthoDB" id="7784405at2759"/>
<dbReference type="PANTHER" id="PTHR24409:SF295">
    <property type="entry name" value="AZ2-RELATED"/>
    <property type="match status" value="1"/>
</dbReference>
<keyword evidence="1" id="KW-0479">Metal-binding</keyword>
<feature type="domain" description="C2H2-type" evidence="7">
    <location>
        <begin position="317"/>
        <end position="342"/>
    </location>
</feature>
<feature type="compositionally biased region" description="Polar residues" evidence="6">
    <location>
        <begin position="279"/>
        <end position="293"/>
    </location>
</feature>
<sequence>MSSSDRFVWIVTNDAFNSTHKRRQHVVSALPTTSSQTVCPPIHRSIITGCGLEFTTEYTLNAHQMAVRKGTTSTIGYGYDTLRIDDTAGATRAANRTGHVCDKCYIIFVTKPGLRSHRRRTVHSATAATKQYVCAHNSCGKSFGTSRGLKRHRLRVHQAVSGQYRCDCCAKRFYHNYSLKQHRLTVHSEAATRVLQAPIATEVNGPSVAMETTVSNYIPIAPATVLPVTQFSRPSQRYCPTTATTEPNNSTLDSEVEVIDELPAYKRLVRTRPITGHTSMPTIIDISDTSSDENSGHESADSEPEVMVISHYSDSLYTCGVDGCGQRFIWQIGLDGHLRNAHKVAVDRRHPCGHCEHSFDTVDQWADHKLECIRTLRSLREYMCHKCGEPYVTNEELAQHLRSRHPSTPFIPCGACNLWFLTDTHRDRHRESVHPRPQFACDQEFYIRRQLIGHQYTVHSQPMPNPFTCDECGQHFAREVTLLRHQMSVHSISPPVSVTCEKCDKWFVNTNDLRQHKRRKNH</sequence>
<feature type="region of interest" description="Disordered" evidence="6">
    <location>
        <begin position="279"/>
        <end position="304"/>
    </location>
</feature>
<evidence type="ECO:0000256" key="6">
    <source>
        <dbReference type="SAM" id="MobiDB-lite"/>
    </source>
</evidence>
<keyword evidence="3 5" id="KW-0863">Zinc-finger</keyword>
<keyword evidence="9" id="KW-1185">Reference proteome</keyword>
<reference evidence="8" key="1">
    <citation type="submission" date="2020-11" db="EMBL/GenBank/DDBJ databases">
        <authorList>
            <person name="Tran Van P."/>
        </authorList>
    </citation>
    <scope>NUCLEOTIDE SEQUENCE</scope>
</reference>
<feature type="domain" description="C2H2-type" evidence="7">
    <location>
        <begin position="467"/>
        <end position="495"/>
    </location>
</feature>
<feature type="domain" description="C2H2-type" evidence="7">
    <location>
        <begin position="99"/>
        <end position="128"/>
    </location>
</feature>
<dbReference type="PROSITE" id="PS00028">
    <property type="entry name" value="ZINC_FINGER_C2H2_1"/>
    <property type="match status" value="7"/>
</dbReference>
<keyword evidence="2" id="KW-0677">Repeat</keyword>
<evidence type="ECO:0000256" key="1">
    <source>
        <dbReference type="ARBA" id="ARBA00022723"/>
    </source>
</evidence>
<dbReference type="EMBL" id="OC858793">
    <property type="protein sequence ID" value="CAD7626862.1"/>
    <property type="molecule type" value="Genomic_DNA"/>
</dbReference>
<feature type="domain" description="C2H2-type" evidence="7">
    <location>
        <begin position="164"/>
        <end position="192"/>
    </location>
</feature>
<dbReference type="GO" id="GO:0005634">
    <property type="term" value="C:nucleus"/>
    <property type="evidence" value="ECO:0007669"/>
    <property type="project" value="TreeGrafter"/>
</dbReference>
<feature type="domain" description="C2H2-type" evidence="7">
    <location>
        <begin position="498"/>
        <end position="522"/>
    </location>
</feature>
<dbReference type="FunFam" id="3.30.160.60:FF:000100">
    <property type="entry name" value="Zinc finger 45-like"/>
    <property type="match status" value="1"/>
</dbReference>
<dbReference type="InterPro" id="IPR013087">
    <property type="entry name" value="Znf_C2H2_type"/>
</dbReference>
<dbReference type="Proteomes" id="UP000759131">
    <property type="component" value="Unassembled WGS sequence"/>
</dbReference>
<accession>A0A7R9KPV2</accession>
<dbReference type="AlphaFoldDB" id="A0A7R9KPV2"/>
<proteinExistence type="predicted"/>
<evidence type="ECO:0000259" key="7">
    <source>
        <dbReference type="PROSITE" id="PS50157"/>
    </source>
</evidence>
<feature type="domain" description="C2H2-type" evidence="7">
    <location>
        <begin position="382"/>
        <end position="405"/>
    </location>
</feature>
<evidence type="ECO:0000313" key="8">
    <source>
        <dbReference type="EMBL" id="CAD7626862.1"/>
    </source>
</evidence>
<dbReference type="PROSITE" id="PS50157">
    <property type="entry name" value="ZINC_FINGER_C2H2_2"/>
    <property type="match status" value="7"/>
</dbReference>
<dbReference type="Gene3D" id="3.30.160.60">
    <property type="entry name" value="Classic Zinc Finger"/>
    <property type="match status" value="4"/>
</dbReference>
<organism evidence="8">
    <name type="scientific">Medioppia subpectinata</name>
    <dbReference type="NCBI Taxonomy" id="1979941"/>
    <lineage>
        <taxon>Eukaryota</taxon>
        <taxon>Metazoa</taxon>
        <taxon>Ecdysozoa</taxon>
        <taxon>Arthropoda</taxon>
        <taxon>Chelicerata</taxon>
        <taxon>Arachnida</taxon>
        <taxon>Acari</taxon>
        <taxon>Acariformes</taxon>
        <taxon>Sarcoptiformes</taxon>
        <taxon>Oribatida</taxon>
        <taxon>Brachypylina</taxon>
        <taxon>Oppioidea</taxon>
        <taxon>Oppiidae</taxon>
        <taxon>Medioppia</taxon>
    </lineage>
</organism>
<dbReference type="Pfam" id="PF00096">
    <property type="entry name" value="zf-C2H2"/>
    <property type="match status" value="2"/>
</dbReference>
<evidence type="ECO:0000256" key="3">
    <source>
        <dbReference type="ARBA" id="ARBA00022771"/>
    </source>
</evidence>
<dbReference type="SUPFAM" id="SSF57667">
    <property type="entry name" value="beta-beta-alpha zinc fingers"/>
    <property type="match status" value="4"/>
</dbReference>
<dbReference type="InterPro" id="IPR036236">
    <property type="entry name" value="Znf_C2H2_sf"/>
</dbReference>
<dbReference type="GO" id="GO:0000981">
    <property type="term" value="F:DNA-binding transcription factor activity, RNA polymerase II-specific"/>
    <property type="evidence" value="ECO:0007669"/>
    <property type="project" value="TreeGrafter"/>
</dbReference>
<gene>
    <name evidence="8" type="ORF">OSB1V03_LOCUS7294</name>
</gene>
<dbReference type="GO" id="GO:0008270">
    <property type="term" value="F:zinc ion binding"/>
    <property type="evidence" value="ECO:0007669"/>
    <property type="project" value="UniProtKB-KW"/>
</dbReference>
<evidence type="ECO:0000256" key="4">
    <source>
        <dbReference type="ARBA" id="ARBA00022833"/>
    </source>
</evidence>
<dbReference type="SMART" id="SM00355">
    <property type="entry name" value="ZnF_C2H2"/>
    <property type="match status" value="9"/>
</dbReference>
<feature type="domain" description="C2H2-type" evidence="7">
    <location>
        <begin position="132"/>
        <end position="157"/>
    </location>
</feature>
<evidence type="ECO:0000313" key="9">
    <source>
        <dbReference type="Proteomes" id="UP000759131"/>
    </source>
</evidence>
<dbReference type="EMBL" id="CAJPIZ010004218">
    <property type="protein sequence ID" value="CAG2107292.1"/>
    <property type="molecule type" value="Genomic_DNA"/>
</dbReference>
<name>A0A7R9KPV2_9ACAR</name>
<keyword evidence="4" id="KW-0862">Zinc</keyword>
<evidence type="ECO:0000256" key="2">
    <source>
        <dbReference type="ARBA" id="ARBA00022737"/>
    </source>
</evidence>